<evidence type="ECO:0000259" key="9">
    <source>
        <dbReference type="PROSITE" id="PS50011"/>
    </source>
</evidence>
<gene>
    <name evidence="10" type="ORF">Baya_10599</name>
</gene>
<dbReference type="PANTHER" id="PTHR48016">
    <property type="entry name" value="MAP KINASE KINASE KINASE SSK2-RELATED-RELATED"/>
    <property type="match status" value="1"/>
</dbReference>
<feature type="region of interest" description="Disordered" evidence="8">
    <location>
        <begin position="39"/>
        <end position="92"/>
    </location>
</feature>
<dbReference type="GO" id="GO:0005524">
    <property type="term" value="F:ATP binding"/>
    <property type="evidence" value="ECO:0007669"/>
    <property type="project" value="UniProtKB-UniRule"/>
</dbReference>
<reference evidence="10 11" key="1">
    <citation type="journal article" date="2019" name="Genome Biol. Evol.">
        <title>Whole-Genome Sequencing of the Giant Devil Catfish, Bagarius yarrelli.</title>
        <authorList>
            <person name="Jiang W."/>
            <person name="Lv Y."/>
            <person name="Cheng L."/>
            <person name="Yang K."/>
            <person name="Chao B."/>
            <person name="Wang X."/>
            <person name="Li Y."/>
            <person name="Pan X."/>
            <person name="You X."/>
            <person name="Zhang Y."/>
            <person name="Yang J."/>
            <person name="Li J."/>
            <person name="Zhang X."/>
            <person name="Liu S."/>
            <person name="Sun C."/>
            <person name="Yang J."/>
            <person name="Shi Q."/>
        </authorList>
    </citation>
    <scope>NUCLEOTIDE SEQUENCE [LARGE SCALE GENOMIC DNA]</scope>
    <source>
        <strain evidence="10">JWS20170419001</strain>
        <tissue evidence="10">Muscle</tissue>
    </source>
</reference>
<evidence type="ECO:0000256" key="1">
    <source>
        <dbReference type="ARBA" id="ARBA00006529"/>
    </source>
</evidence>
<sequence length="1429" mass="161748">MEPTGQGRPTESVKNVSQLNPNVEDLCDELSQEEDCLYGTSPPCTPRQMKRMSGKHLRGSQHRGVGRSPVKDKIFSCPSSQREQESAKPFEYTEEYSYKQGKKHRSNLRSNERDKKKTFEGSFMLGPLSQSSPYSTVNMDPRKPYLSLGPVTMSPSLPRTHRQTSRTDCPADRLKFFETLRLLLKLTSMSSKKKEKEQRGLENTAFMGQNNEVIWLELQAWHARRSITDQDLFLYTARQAIPDIINKVLHFKVDYSSLTTPKTQLVSGVNRHRCSEGDNYAASLGSWLEGDATALLGSGLTCKEHLQRQCLAFQQVKGVMGLLESVEALYPSLQTLQKDYEKYAAKDFQGRVQALCLWLNITQDLNQKLRVMGTVLGLGDLSNIGWPVFEVSSPRWSHENDCNEEYSKDNDSIMNFTANIAECNRDELGVKGDQRTCVSSKISHQLSEELFTVCSNEIQCCPTGIYRPFVDKALKQMGLRKLILRLHKLMDRSLQRSRTALLSDLPAQELSEVPDCSLLYSDYLPELSRHLAGYSEEETASGRVSCVELQNMDLPSFRPAFLVLCRVLLNVIHECLKLRLEQRPAGKPSLLSIKQLVRECKEVLKGGLLMKQYYQFMLRGIISASQGLQTKANIDGFEEDLHEIWIEMLQQLPQASHSLKNLLEEEWNFTKVITPYIRGGEAQSGKLFCDIAGMLLRSTGDFLDTGLQKSCDEFWESADGSTALDEIRRSVIETSRSLKELFHEARERASKALGFAKMLRKDLEIAAEFILASEVRCILQALKEKNYVKVHIPGLDELQVFVPCSLVDQRHTILQLLNAAAGNECSKEPDEIPEDEAYLLMSKHTAEDGPAEASWALWDGTVVKLVPRMETADSLKAMKVENMLLIVMQSGHLLTQRKAFQQSMGELLRLWREQTSSQPLIAKALEQLKNEALNLCSKINSAIDRVEYMFTSEIEAEVEESESVTLQQYYREAMIQGYNFAFEYHKEVVRLMSGEFKQRIGERYIAFARKWMNYVLTKCESGRGTRPRWATQGFDFLQAIEPVFISALPEDDFLSLQALMNECIGHVIGKPHSPVSGLYFAPRNSPRPVKVPRCHSDPPNPSLFIPNAEGASVHENDRLSSVAAELHFRSLSRHSSPTEDREEPSYPKPDTSAVARRSWELRNFICQSKDTAASQNPMEMVYRAICSFEETRYAALRQRNVIGQVCSTPKSYDNIMHVGLRKVTFKWQRGNKIGEGQYGKVYACINVDTGELMAMKEIRFQPNDHKTIKETADELKIFEGIKHPNLVRYFGVELHREEMYIFMEYCDEGTLEEVSRLGLQEHVIRLYCKQITTAINVLHEHGIVHRDIKGANIFLTSSGLIKLGDFGCSVKLKNNAHTMPGEVNSTLGTAAYMAPEVITRAKGDGHGRAADIWSLGCVLIEMVTGKTLA</sequence>
<dbReference type="PROSITE" id="PS50011">
    <property type="entry name" value="PROTEIN_KINASE_DOM"/>
    <property type="match status" value="1"/>
</dbReference>
<feature type="domain" description="Protein kinase" evidence="9">
    <location>
        <begin position="1227"/>
        <end position="1429"/>
    </location>
</feature>
<organism evidence="10 11">
    <name type="scientific">Bagarius yarrelli</name>
    <name type="common">Goonch</name>
    <name type="synonym">Bagrus yarrelli</name>
    <dbReference type="NCBI Taxonomy" id="175774"/>
    <lineage>
        <taxon>Eukaryota</taxon>
        <taxon>Metazoa</taxon>
        <taxon>Chordata</taxon>
        <taxon>Craniata</taxon>
        <taxon>Vertebrata</taxon>
        <taxon>Euteleostomi</taxon>
        <taxon>Actinopterygii</taxon>
        <taxon>Neopterygii</taxon>
        <taxon>Teleostei</taxon>
        <taxon>Ostariophysi</taxon>
        <taxon>Siluriformes</taxon>
        <taxon>Sisoridae</taxon>
        <taxon>Sisorinae</taxon>
        <taxon>Bagarius</taxon>
    </lineage>
</organism>
<evidence type="ECO:0000256" key="7">
    <source>
        <dbReference type="PROSITE-ProRule" id="PRU10141"/>
    </source>
</evidence>
<keyword evidence="3" id="KW-0808">Transferase</keyword>
<dbReference type="OrthoDB" id="1043025at2759"/>
<evidence type="ECO:0000256" key="6">
    <source>
        <dbReference type="ARBA" id="ARBA00022840"/>
    </source>
</evidence>
<dbReference type="GO" id="GO:0000165">
    <property type="term" value="P:MAPK cascade"/>
    <property type="evidence" value="ECO:0007669"/>
    <property type="project" value="InterPro"/>
</dbReference>
<keyword evidence="5 10" id="KW-0418">Kinase</keyword>
<name>A0A556UFY3_BAGYA</name>
<feature type="region of interest" description="Disordered" evidence="8">
    <location>
        <begin position="1130"/>
        <end position="1153"/>
    </location>
</feature>
<dbReference type="EMBL" id="VCAZ01000072">
    <property type="protein sequence ID" value="TSO98517.1"/>
    <property type="molecule type" value="Genomic_DNA"/>
</dbReference>
<keyword evidence="2" id="KW-0723">Serine/threonine-protein kinase</keyword>
<evidence type="ECO:0000256" key="8">
    <source>
        <dbReference type="SAM" id="MobiDB-lite"/>
    </source>
</evidence>
<feature type="compositionally biased region" description="Basic residues" evidence="8">
    <location>
        <begin position="48"/>
        <end position="65"/>
    </location>
</feature>
<keyword evidence="11" id="KW-1185">Reference proteome</keyword>
<dbReference type="SMART" id="SM00220">
    <property type="entry name" value="S_TKc"/>
    <property type="match status" value="1"/>
</dbReference>
<protein>
    <submittedName>
        <fullName evidence="10">Mitogen-activated protein kinase kinase kinase 4</fullName>
    </submittedName>
</protein>
<proteinExistence type="inferred from homology"/>
<dbReference type="InterPro" id="IPR000719">
    <property type="entry name" value="Prot_kinase_dom"/>
</dbReference>
<accession>A0A556UFY3</accession>
<comment type="caution">
    <text evidence="10">The sequence shown here is derived from an EMBL/GenBank/DDBJ whole genome shotgun (WGS) entry which is preliminary data.</text>
</comment>
<dbReference type="Gene3D" id="1.10.510.10">
    <property type="entry name" value="Transferase(Phosphotransferase) domain 1"/>
    <property type="match status" value="1"/>
</dbReference>
<dbReference type="PROSITE" id="PS00108">
    <property type="entry name" value="PROTEIN_KINASE_ST"/>
    <property type="match status" value="1"/>
</dbReference>
<keyword evidence="6 7" id="KW-0067">ATP-binding</keyword>
<keyword evidence="4 7" id="KW-0547">Nucleotide-binding</keyword>
<evidence type="ECO:0000313" key="10">
    <source>
        <dbReference type="EMBL" id="TSO98517.1"/>
    </source>
</evidence>
<dbReference type="SUPFAM" id="SSF56112">
    <property type="entry name" value="Protein kinase-like (PK-like)"/>
    <property type="match status" value="1"/>
</dbReference>
<dbReference type="InterPro" id="IPR045801">
    <property type="entry name" value="MEKK4_N"/>
</dbReference>
<dbReference type="InterPro" id="IPR008271">
    <property type="entry name" value="Ser/Thr_kinase_AS"/>
</dbReference>
<evidence type="ECO:0000256" key="3">
    <source>
        <dbReference type="ARBA" id="ARBA00022679"/>
    </source>
</evidence>
<dbReference type="Pfam" id="PF19431">
    <property type="entry name" value="MEKK4_N"/>
    <property type="match status" value="1"/>
</dbReference>
<evidence type="ECO:0000256" key="5">
    <source>
        <dbReference type="ARBA" id="ARBA00022777"/>
    </source>
</evidence>
<evidence type="ECO:0000256" key="2">
    <source>
        <dbReference type="ARBA" id="ARBA00022527"/>
    </source>
</evidence>
<dbReference type="InterPro" id="IPR017441">
    <property type="entry name" value="Protein_kinase_ATP_BS"/>
</dbReference>
<evidence type="ECO:0000313" key="11">
    <source>
        <dbReference type="Proteomes" id="UP000319801"/>
    </source>
</evidence>
<feature type="compositionally biased region" description="Basic and acidic residues" evidence="8">
    <location>
        <begin position="1136"/>
        <end position="1145"/>
    </location>
</feature>
<dbReference type="GO" id="GO:0004674">
    <property type="term" value="F:protein serine/threonine kinase activity"/>
    <property type="evidence" value="ECO:0007669"/>
    <property type="project" value="UniProtKB-KW"/>
</dbReference>
<comment type="similarity">
    <text evidence="1">Belongs to the protein kinase superfamily. STE Ser/Thr protein kinase family. MAP kinase kinase kinase subfamily.</text>
</comment>
<evidence type="ECO:0000256" key="4">
    <source>
        <dbReference type="ARBA" id="ARBA00022741"/>
    </source>
</evidence>
<dbReference type="Pfam" id="PF00069">
    <property type="entry name" value="Pkinase"/>
    <property type="match status" value="1"/>
</dbReference>
<dbReference type="InterPro" id="IPR050538">
    <property type="entry name" value="MAP_kinase_kinase_kinase"/>
</dbReference>
<dbReference type="PROSITE" id="PS00107">
    <property type="entry name" value="PROTEIN_KINASE_ATP"/>
    <property type="match status" value="1"/>
</dbReference>
<dbReference type="Proteomes" id="UP000319801">
    <property type="component" value="Unassembled WGS sequence"/>
</dbReference>
<dbReference type="PANTHER" id="PTHR48016:SF32">
    <property type="entry name" value="MITOGEN-ACTIVATED PROTEIN KINASE KINASE KINASE 4"/>
    <property type="match status" value="1"/>
</dbReference>
<feature type="binding site" evidence="7">
    <location>
        <position position="1256"/>
    </location>
    <ligand>
        <name>ATP</name>
        <dbReference type="ChEBI" id="CHEBI:30616"/>
    </ligand>
</feature>
<dbReference type="InterPro" id="IPR011009">
    <property type="entry name" value="Kinase-like_dom_sf"/>
</dbReference>